<keyword evidence="1" id="KW-1133">Transmembrane helix</keyword>
<dbReference type="Proteomes" id="UP000276133">
    <property type="component" value="Unassembled WGS sequence"/>
</dbReference>
<name>A0A3M7PY33_BRAPC</name>
<protein>
    <submittedName>
        <fullName evidence="2">Uncharacterized protein</fullName>
    </submittedName>
</protein>
<evidence type="ECO:0000313" key="3">
    <source>
        <dbReference type="Proteomes" id="UP000276133"/>
    </source>
</evidence>
<keyword evidence="3" id="KW-1185">Reference proteome</keyword>
<accession>A0A3M7PY33</accession>
<evidence type="ECO:0000313" key="2">
    <source>
        <dbReference type="EMBL" id="RNA04102.1"/>
    </source>
</evidence>
<keyword evidence="1" id="KW-0812">Transmembrane</keyword>
<evidence type="ECO:0000256" key="1">
    <source>
        <dbReference type="SAM" id="Phobius"/>
    </source>
</evidence>
<keyword evidence="1" id="KW-0472">Membrane</keyword>
<reference evidence="2 3" key="1">
    <citation type="journal article" date="2018" name="Sci. Rep.">
        <title>Genomic signatures of local adaptation to the degree of environmental predictability in rotifers.</title>
        <authorList>
            <person name="Franch-Gras L."/>
            <person name="Hahn C."/>
            <person name="Garcia-Roger E.M."/>
            <person name="Carmona M.J."/>
            <person name="Serra M."/>
            <person name="Gomez A."/>
        </authorList>
    </citation>
    <scope>NUCLEOTIDE SEQUENCE [LARGE SCALE GENOMIC DNA]</scope>
    <source>
        <strain evidence="2">HYR1</strain>
    </source>
</reference>
<dbReference type="AlphaFoldDB" id="A0A3M7PY33"/>
<comment type="caution">
    <text evidence="2">The sequence shown here is derived from an EMBL/GenBank/DDBJ whole genome shotgun (WGS) entry which is preliminary data.</text>
</comment>
<proteinExistence type="predicted"/>
<dbReference type="EMBL" id="REGN01008240">
    <property type="protein sequence ID" value="RNA04102.1"/>
    <property type="molecule type" value="Genomic_DNA"/>
</dbReference>
<organism evidence="2 3">
    <name type="scientific">Brachionus plicatilis</name>
    <name type="common">Marine rotifer</name>
    <name type="synonym">Brachionus muelleri</name>
    <dbReference type="NCBI Taxonomy" id="10195"/>
    <lineage>
        <taxon>Eukaryota</taxon>
        <taxon>Metazoa</taxon>
        <taxon>Spiralia</taxon>
        <taxon>Gnathifera</taxon>
        <taxon>Rotifera</taxon>
        <taxon>Eurotatoria</taxon>
        <taxon>Monogononta</taxon>
        <taxon>Pseudotrocha</taxon>
        <taxon>Ploima</taxon>
        <taxon>Brachionidae</taxon>
        <taxon>Brachionus</taxon>
    </lineage>
</organism>
<sequence>MSLRQFDTQGSIFLLIRLLIHLLCFHLVILQLNILLPNDLLAKVTKLGQLAHQHSDMFTIKAFDILF</sequence>
<gene>
    <name evidence="2" type="ORF">BpHYR1_014536</name>
</gene>
<feature type="transmembrane region" description="Helical" evidence="1">
    <location>
        <begin position="12"/>
        <end position="36"/>
    </location>
</feature>